<sequence>MALESGRPESRPAGAPEPERASGALYRKVAADLREAITTGAFGEAGRLPAEGALAEQYGVSRGTVRQALAMLRSDGLVTSRRGTRRVVLGTARVQSFSELLSFTHWAYSMGEEPGGILDSLVRRPADAAEREQLRLEQGSEVYVTVRLRTLSGKPVMVERTVYPPRVGEIVAELPPDVVSHTEVLREHGILFTDADHTIDIVAANADDARLLGCRRGGPLLRERRRTTDPTGMPVEWSQDRYLPGTVAFSIHNSLATSALSRHAREGD</sequence>
<name>A0ABW0XE96_9ACTN</name>
<evidence type="ECO:0000256" key="2">
    <source>
        <dbReference type="ARBA" id="ARBA00023125"/>
    </source>
</evidence>
<evidence type="ECO:0000313" key="7">
    <source>
        <dbReference type="Proteomes" id="UP001595975"/>
    </source>
</evidence>
<evidence type="ECO:0000256" key="4">
    <source>
        <dbReference type="SAM" id="MobiDB-lite"/>
    </source>
</evidence>
<dbReference type="InterPro" id="IPR036390">
    <property type="entry name" value="WH_DNA-bd_sf"/>
</dbReference>
<comment type="caution">
    <text evidence="6">The sequence shown here is derived from an EMBL/GenBank/DDBJ whole genome shotgun (WGS) entry which is preliminary data.</text>
</comment>
<keyword evidence="1" id="KW-0805">Transcription regulation</keyword>
<evidence type="ECO:0000259" key="5">
    <source>
        <dbReference type="PROSITE" id="PS50949"/>
    </source>
</evidence>
<feature type="domain" description="HTH gntR-type" evidence="5">
    <location>
        <begin position="23"/>
        <end position="91"/>
    </location>
</feature>
<dbReference type="Proteomes" id="UP001595975">
    <property type="component" value="Unassembled WGS sequence"/>
</dbReference>
<proteinExistence type="predicted"/>
<gene>
    <name evidence="6" type="ORF">ACFP3U_25965</name>
</gene>
<dbReference type="PRINTS" id="PR00035">
    <property type="entry name" value="HTHGNTR"/>
</dbReference>
<dbReference type="PANTHER" id="PTHR44846">
    <property type="entry name" value="MANNOSYL-D-GLYCERATE TRANSPORT/METABOLISM SYSTEM REPRESSOR MNGR-RELATED"/>
    <property type="match status" value="1"/>
</dbReference>
<dbReference type="InterPro" id="IPR011663">
    <property type="entry name" value="UTRA"/>
</dbReference>
<protein>
    <submittedName>
        <fullName evidence="6">GntR family transcriptional regulator</fullName>
    </submittedName>
</protein>
<dbReference type="Gene3D" id="1.10.10.10">
    <property type="entry name" value="Winged helix-like DNA-binding domain superfamily/Winged helix DNA-binding domain"/>
    <property type="match status" value="1"/>
</dbReference>
<dbReference type="SUPFAM" id="SSF46785">
    <property type="entry name" value="Winged helix' DNA-binding domain"/>
    <property type="match status" value="1"/>
</dbReference>
<dbReference type="CDD" id="cd07377">
    <property type="entry name" value="WHTH_GntR"/>
    <property type="match status" value="1"/>
</dbReference>
<organism evidence="6 7">
    <name type="scientific">Kitasatospora misakiensis</name>
    <dbReference type="NCBI Taxonomy" id="67330"/>
    <lineage>
        <taxon>Bacteria</taxon>
        <taxon>Bacillati</taxon>
        <taxon>Actinomycetota</taxon>
        <taxon>Actinomycetes</taxon>
        <taxon>Kitasatosporales</taxon>
        <taxon>Streptomycetaceae</taxon>
        <taxon>Kitasatospora</taxon>
    </lineage>
</organism>
<dbReference type="Pfam" id="PF00392">
    <property type="entry name" value="GntR"/>
    <property type="match status" value="1"/>
</dbReference>
<keyword evidence="7" id="KW-1185">Reference proteome</keyword>
<evidence type="ECO:0000256" key="1">
    <source>
        <dbReference type="ARBA" id="ARBA00023015"/>
    </source>
</evidence>
<dbReference type="InterPro" id="IPR000524">
    <property type="entry name" value="Tscrpt_reg_HTH_GntR"/>
</dbReference>
<evidence type="ECO:0000256" key="3">
    <source>
        <dbReference type="ARBA" id="ARBA00023163"/>
    </source>
</evidence>
<dbReference type="SMART" id="SM00345">
    <property type="entry name" value="HTH_GNTR"/>
    <property type="match status" value="1"/>
</dbReference>
<keyword evidence="3" id="KW-0804">Transcription</keyword>
<keyword evidence="2" id="KW-0238">DNA-binding</keyword>
<dbReference type="InterPro" id="IPR050679">
    <property type="entry name" value="Bact_HTH_transcr_reg"/>
</dbReference>
<dbReference type="SUPFAM" id="SSF64288">
    <property type="entry name" value="Chorismate lyase-like"/>
    <property type="match status" value="1"/>
</dbReference>
<dbReference type="Gene3D" id="3.40.1410.10">
    <property type="entry name" value="Chorismate lyase-like"/>
    <property type="match status" value="1"/>
</dbReference>
<dbReference type="InterPro" id="IPR028978">
    <property type="entry name" value="Chorismate_lyase_/UTRA_dom_sf"/>
</dbReference>
<feature type="region of interest" description="Disordered" evidence="4">
    <location>
        <begin position="1"/>
        <end position="22"/>
    </location>
</feature>
<dbReference type="EMBL" id="JBHSOF010000039">
    <property type="protein sequence ID" value="MFC5666400.1"/>
    <property type="molecule type" value="Genomic_DNA"/>
</dbReference>
<dbReference type="Pfam" id="PF07702">
    <property type="entry name" value="UTRA"/>
    <property type="match status" value="1"/>
</dbReference>
<evidence type="ECO:0000313" key="6">
    <source>
        <dbReference type="EMBL" id="MFC5666400.1"/>
    </source>
</evidence>
<reference evidence="7" key="1">
    <citation type="journal article" date="2019" name="Int. J. Syst. Evol. Microbiol.">
        <title>The Global Catalogue of Microorganisms (GCM) 10K type strain sequencing project: providing services to taxonomists for standard genome sequencing and annotation.</title>
        <authorList>
            <consortium name="The Broad Institute Genomics Platform"/>
            <consortium name="The Broad Institute Genome Sequencing Center for Infectious Disease"/>
            <person name="Wu L."/>
            <person name="Ma J."/>
        </authorList>
    </citation>
    <scope>NUCLEOTIDE SEQUENCE [LARGE SCALE GENOMIC DNA]</scope>
    <source>
        <strain evidence="7">CGMCC 4.1437</strain>
    </source>
</reference>
<dbReference type="PANTHER" id="PTHR44846:SF1">
    <property type="entry name" value="MANNOSYL-D-GLYCERATE TRANSPORT_METABOLISM SYSTEM REPRESSOR MNGR-RELATED"/>
    <property type="match status" value="1"/>
</dbReference>
<feature type="compositionally biased region" description="Basic and acidic residues" evidence="4">
    <location>
        <begin position="1"/>
        <end position="10"/>
    </location>
</feature>
<dbReference type="InterPro" id="IPR036388">
    <property type="entry name" value="WH-like_DNA-bd_sf"/>
</dbReference>
<dbReference type="RefSeq" id="WP_380228105.1">
    <property type="nucleotide sequence ID" value="NZ_JBHSOF010000039.1"/>
</dbReference>
<accession>A0ABW0XE96</accession>
<dbReference type="SMART" id="SM00866">
    <property type="entry name" value="UTRA"/>
    <property type="match status" value="1"/>
</dbReference>
<dbReference type="PROSITE" id="PS50949">
    <property type="entry name" value="HTH_GNTR"/>
    <property type="match status" value="1"/>
</dbReference>